<dbReference type="EMBL" id="CP133218">
    <property type="protein sequence ID" value="WML90651.1"/>
    <property type="molecule type" value="Genomic_DNA"/>
</dbReference>
<sequence length="128" mass="14944">MPMSKKPERLLLSVVELGGYPDFTPLYQRLDYNVARETSMRKVLQFLKKNTPAVIVAEFNFQSDFRDRTSSLESMMAVVQRFTDTRVVVFYDREYAHQLARLEERFPLVTLAFPIAEADLERVLSLHP</sequence>
<accession>A0ABY9MR06</accession>
<proteinExistence type="predicted"/>
<name>A0ABY9MR06_9GAMM</name>
<evidence type="ECO:0000313" key="1">
    <source>
        <dbReference type="EMBL" id="WML90651.1"/>
    </source>
</evidence>
<keyword evidence="2" id="KW-1185">Reference proteome</keyword>
<organism evidence="1 2">
    <name type="scientific">Thiothrix lacustris</name>
    <dbReference type="NCBI Taxonomy" id="525917"/>
    <lineage>
        <taxon>Bacteria</taxon>
        <taxon>Pseudomonadati</taxon>
        <taxon>Pseudomonadota</taxon>
        <taxon>Gammaproteobacteria</taxon>
        <taxon>Thiotrichales</taxon>
        <taxon>Thiotrichaceae</taxon>
        <taxon>Thiothrix</taxon>
    </lineage>
</organism>
<dbReference type="Proteomes" id="UP001236657">
    <property type="component" value="Chromosome"/>
</dbReference>
<protein>
    <recommendedName>
        <fullName evidence="3">DUF4180 domain-containing protein</fullName>
    </recommendedName>
</protein>
<evidence type="ECO:0008006" key="3">
    <source>
        <dbReference type="Google" id="ProtNLM"/>
    </source>
</evidence>
<gene>
    <name evidence="1" type="ORF">RCF98_16980</name>
</gene>
<evidence type="ECO:0000313" key="2">
    <source>
        <dbReference type="Proteomes" id="UP001236657"/>
    </source>
</evidence>
<reference evidence="1 2" key="1">
    <citation type="submission" date="2023-08" db="EMBL/GenBank/DDBJ databases">
        <title>New molecular markers tilS and rpoB for phylogenetic and monitoring studies of the genus Thiothrix biodiversity.</title>
        <authorList>
            <person name="Ravin N.V."/>
            <person name="Smolyakov D."/>
            <person name="Markov N.D."/>
            <person name="Beletsky A.V."/>
            <person name="Mardanov A.V."/>
            <person name="Rudenko T.S."/>
            <person name="Grabovich M.Y."/>
        </authorList>
    </citation>
    <scope>NUCLEOTIDE SEQUENCE [LARGE SCALE GENOMIC DNA]</scope>
    <source>
        <strain evidence="1 2">MK1</strain>
    </source>
</reference>
<dbReference type="RefSeq" id="WP_308895177.1">
    <property type="nucleotide sequence ID" value="NZ_CP133218.1"/>
</dbReference>